<evidence type="ECO:0000313" key="2">
    <source>
        <dbReference type="Proteomes" id="UP001164539"/>
    </source>
</evidence>
<dbReference type="EMBL" id="CM051404">
    <property type="protein sequence ID" value="KAJ4706075.1"/>
    <property type="molecule type" value="Genomic_DNA"/>
</dbReference>
<name>A0ACC1X3N8_MELAZ</name>
<reference evidence="1 2" key="1">
    <citation type="journal article" date="2023" name="Science">
        <title>Complex scaffold remodeling in plant triterpene biosynthesis.</title>
        <authorList>
            <person name="De La Pena R."/>
            <person name="Hodgson H."/>
            <person name="Liu J.C."/>
            <person name="Stephenson M.J."/>
            <person name="Martin A.C."/>
            <person name="Owen C."/>
            <person name="Harkess A."/>
            <person name="Leebens-Mack J."/>
            <person name="Jimenez L.E."/>
            <person name="Osbourn A."/>
            <person name="Sattely E.S."/>
        </authorList>
    </citation>
    <scope>NUCLEOTIDE SEQUENCE [LARGE SCALE GENOMIC DNA]</scope>
    <source>
        <strain evidence="2">cv. JPN11</strain>
        <tissue evidence="1">Leaf</tissue>
    </source>
</reference>
<proteinExistence type="predicted"/>
<protein>
    <submittedName>
        <fullName evidence="1">Homeobox-leucine zipper protein like</fullName>
    </submittedName>
</protein>
<accession>A0ACC1X3N8</accession>
<gene>
    <name evidence="1" type="ORF">OWV82_019771</name>
</gene>
<keyword evidence="2" id="KW-1185">Reference proteome</keyword>
<dbReference type="Proteomes" id="UP001164539">
    <property type="component" value="Chromosome 11"/>
</dbReference>
<keyword evidence="1" id="KW-0238">DNA-binding</keyword>
<sequence length="800" mass="87785">MSFGGLISSPRGNSDSMGARILAEMLPHGHNMPSGAISQFPLSLSIKNKMDAHGDMGLLGEHFDPSIVGRLREDGYESRSGSDNVEGASGDDLETNDDGPPRKKKYHRHTPHQIQELEAFFKECPHPDEKQRSELSRRLGLESKQIKFWFQNRRTQMKTQMERHENVILRQEHDKLRAENDMLKEAMKNPICNNCGGPAVPGNVSNYELQQLRIENARLKDELGRICILANKFLGRPLTSSANPLPPQCLNSSLELAVGRNGFGSITNISGSMMPGIEFVEGPVMSLMKPPITGMMGNEMAYERNMLIDLALTAMDELIKMTQADAPLWIKSLDGGRDVLNKEEYMRTFTPCIGMKPNGFATEASRETAVAIINSSALIETLMDASRWAEMFPCMIARAATIDIISSGVTGTKNGALQVMLAEYQVLSPLVPVRQVKFLRFCKQHAEGVWAVVDVSIDTNREGLNANAFATCRRLPSGCVIQDMPNNYSKVTWVEHSEYDESAVHNLCRALLSSGIGFGAQRWIATLQRQCECLAVLMSSTLPGQDHSGISPTGRKSMLKLAQRMTYNFCSGICASSVRKWDKLRVGNVGEDVRVLTRKNINDPGEPPGVVLCAATSVWIPVTRQRVFDFMRDEQMRSEWDILSNGGPMQEMVHIAKGQEHDNCVSLLRAGAMNANDSGMLILQETWNDATGSLVVYAPVDVPSMTTVMNGGDSTCVALLPSGFAILPDGQFGHDGLNETGSMIKSEVNGNETGGCLLTVGFQILVNSLPTAKLTVESVETVNNLISCTIQKIKAALLET</sequence>
<organism evidence="1 2">
    <name type="scientific">Melia azedarach</name>
    <name type="common">Chinaberry tree</name>
    <dbReference type="NCBI Taxonomy" id="155640"/>
    <lineage>
        <taxon>Eukaryota</taxon>
        <taxon>Viridiplantae</taxon>
        <taxon>Streptophyta</taxon>
        <taxon>Embryophyta</taxon>
        <taxon>Tracheophyta</taxon>
        <taxon>Spermatophyta</taxon>
        <taxon>Magnoliopsida</taxon>
        <taxon>eudicotyledons</taxon>
        <taxon>Gunneridae</taxon>
        <taxon>Pentapetalae</taxon>
        <taxon>rosids</taxon>
        <taxon>malvids</taxon>
        <taxon>Sapindales</taxon>
        <taxon>Meliaceae</taxon>
        <taxon>Melia</taxon>
    </lineage>
</organism>
<evidence type="ECO:0000313" key="1">
    <source>
        <dbReference type="EMBL" id="KAJ4706075.1"/>
    </source>
</evidence>
<comment type="caution">
    <text evidence="1">The sequence shown here is derived from an EMBL/GenBank/DDBJ whole genome shotgun (WGS) entry which is preliminary data.</text>
</comment>
<keyword evidence="1" id="KW-0371">Homeobox</keyword>